<feature type="chain" id="PRO_5038754205" description="Lipoprotein" evidence="2">
    <location>
        <begin position="22"/>
        <end position="182"/>
    </location>
</feature>
<keyword evidence="4" id="KW-1185">Reference proteome</keyword>
<feature type="compositionally biased region" description="Acidic residues" evidence="1">
    <location>
        <begin position="82"/>
        <end position="92"/>
    </location>
</feature>
<reference evidence="3 4" key="1">
    <citation type="submission" date="2019-03" db="EMBL/GenBank/DDBJ databases">
        <title>Draft genome sequences of novel Actinobacteria.</title>
        <authorList>
            <person name="Sahin N."/>
            <person name="Ay H."/>
            <person name="Saygin H."/>
        </authorList>
    </citation>
    <scope>NUCLEOTIDE SEQUENCE [LARGE SCALE GENOMIC DNA]</scope>
    <source>
        <strain evidence="3 4">DSM 41900</strain>
    </source>
</reference>
<feature type="compositionally biased region" description="Basic and acidic residues" evidence="1">
    <location>
        <begin position="66"/>
        <end position="81"/>
    </location>
</feature>
<gene>
    <name evidence="3" type="ORF">E1283_03040</name>
</gene>
<dbReference type="RefSeq" id="WP_132816279.1">
    <property type="nucleotide sequence ID" value="NZ_SMKI01000019.1"/>
</dbReference>
<sequence length="182" mass="19251">MRRRLRGAMVAVPLAFGPALVGCGSDGGAERDDDVPSVDGGEAPSGDGGSTAEQDPAEGRLAFARCMRENGVDMPDPRPGEEAEALDATDLDEETMNRAMEACRDRMPGGGGDLGGLGSATSEDLLQFAQCMRDAGFTDFPDPQERGLAIPEDIMRDSRFPEAQQDCQTEFLPGADLTVEQP</sequence>
<evidence type="ECO:0000313" key="4">
    <source>
        <dbReference type="Proteomes" id="UP000295345"/>
    </source>
</evidence>
<keyword evidence="2" id="KW-0732">Signal</keyword>
<evidence type="ECO:0000256" key="2">
    <source>
        <dbReference type="SAM" id="SignalP"/>
    </source>
</evidence>
<feature type="region of interest" description="Disordered" evidence="1">
    <location>
        <begin position="24"/>
        <end position="92"/>
    </location>
</feature>
<dbReference type="OrthoDB" id="7949713at2"/>
<name>A0A4R4TYI9_9ACTN</name>
<proteinExistence type="predicted"/>
<dbReference type="EMBL" id="SMKI01000019">
    <property type="protein sequence ID" value="TDC79269.1"/>
    <property type="molecule type" value="Genomic_DNA"/>
</dbReference>
<accession>A0A4R4TYI9</accession>
<feature type="signal peptide" evidence="2">
    <location>
        <begin position="1"/>
        <end position="21"/>
    </location>
</feature>
<comment type="caution">
    <text evidence="3">The sequence shown here is derived from an EMBL/GenBank/DDBJ whole genome shotgun (WGS) entry which is preliminary data.</text>
</comment>
<evidence type="ECO:0000256" key="1">
    <source>
        <dbReference type="SAM" id="MobiDB-lite"/>
    </source>
</evidence>
<evidence type="ECO:0000313" key="3">
    <source>
        <dbReference type="EMBL" id="TDC79269.1"/>
    </source>
</evidence>
<dbReference type="AlphaFoldDB" id="A0A4R4TYI9"/>
<organism evidence="3 4">
    <name type="scientific">Streptomyces hainanensis</name>
    <dbReference type="NCBI Taxonomy" id="402648"/>
    <lineage>
        <taxon>Bacteria</taxon>
        <taxon>Bacillati</taxon>
        <taxon>Actinomycetota</taxon>
        <taxon>Actinomycetes</taxon>
        <taxon>Kitasatosporales</taxon>
        <taxon>Streptomycetaceae</taxon>
        <taxon>Streptomyces</taxon>
    </lineage>
</organism>
<protein>
    <recommendedName>
        <fullName evidence="5">Lipoprotein</fullName>
    </recommendedName>
</protein>
<dbReference type="Proteomes" id="UP000295345">
    <property type="component" value="Unassembled WGS sequence"/>
</dbReference>
<evidence type="ECO:0008006" key="5">
    <source>
        <dbReference type="Google" id="ProtNLM"/>
    </source>
</evidence>
<dbReference type="PROSITE" id="PS51257">
    <property type="entry name" value="PROKAR_LIPOPROTEIN"/>
    <property type="match status" value="1"/>
</dbReference>